<protein>
    <submittedName>
        <fullName evidence="1">Uncharacterized protein</fullName>
    </submittedName>
</protein>
<comment type="caution">
    <text evidence="1">The sequence shown here is derived from an EMBL/GenBank/DDBJ whole genome shotgun (WGS) entry which is preliminary data.</text>
</comment>
<evidence type="ECO:0000313" key="1">
    <source>
        <dbReference type="EMBL" id="KOS66720.1"/>
    </source>
</evidence>
<dbReference type="RefSeq" id="WP_053585420.1">
    <property type="nucleotide sequence ID" value="NZ_LGRV01000007.1"/>
</dbReference>
<dbReference type="EMBL" id="LGRV01000007">
    <property type="protein sequence ID" value="KOS66720.1"/>
    <property type="molecule type" value="Genomic_DNA"/>
</dbReference>
<dbReference type="Proteomes" id="UP000050668">
    <property type="component" value="Unassembled WGS sequence"/>
</dbReference>
<evidence type="ECO:0000313" key="2">
    <source>
        <dbReference type="Proteomes" id="UP000050668"/>
    </source>
</evidence>
<reference evidence="2" key="1">
    <citation type="submission" date="2015-07" db="EMBL/GenBank/DDBJ databases">
        <title>Fjat-14205 dsm 2895.</title>
        <authorList>
            <person name="Liu B."/>
            <person name="Wang J."/>
            <person name="Zhu Y."/>
            <person name="Liu G."/>
            <person name="Chen Q."/>
            <person name="Chen Z."/>
            <person name="Lan J."/>
            <person name="Che J."/>
            <person name="Ge C."/>
            <person name="Shi H."/>
            <person name="Pan Z."/>
            <person name="Liu X."/>
        </authorList>
    </citation>
    <scope>NUCLEOTIDE SEQUENCE [LARGE SCALE GENOMIC DNA]</scope>
    <source>
        <strain evidence="2">DSM 25560</strain>
    </source>
</reference>
<name>A0ABR5JX26_9BACI</name>
<sequence>MHCENCKKALTTFIIEGDFGADPLWCGQCLANLELEEMPLSEALVTELTTWMCDFGEWIDIENDSFIEGAEHLAQAHDGQGTQLAQKVAAELGTGVTVKFSPYLTN</sequence>
<accession>A0ABR5JX26</accession>
<keyword evidence="2" id="KW-1185">Reference proteome</keyword>
<gene>
    <name evidence="1" type="ORF">AEA09_18505</name>
</gene>
<proteinExistence type="predicted"/>
<organism evidence="1 2">
    <name type="scientific">Lysinibacillus contaminans</name>
    <dbReference type="NCBI Taxonomy" id="1293441"/>
    <lineage>
        <taxon>Bacteria</taxon>
        <taxon>Bacillati</taxon>
        <taxon>Bacillota</taxon>
        <taxon>Bacilli</taxon>
        <taxon>Bacillales</taxon>
        <taxon>Bacillaceae</taxon>
        <taxon>Lysinibacillus</taxon>
    </lineage>
</organism>